<name>T1KLD3_TETUR</name>
<dbReference type="GO" id="GO:0042995">
    <property type="term" value="C:cell projection"/>
    <property type="evidence" value="ECO:0007669"/>
    <property type="project" value="UniProtKB-SubCell"/>
</dbReference>
<evidence type="ECO:0000256" key="9">
    <source>
        <dbReference type="ARBA" id="ARBA00022990"/>
    </source>
</evidence>
<evidence type="ECO:0000313" key="16">
    <source>
        <dbReference type="Proteomes" id="UP000015104"/>
    </source>
</evidence>
<evidence type="ECO:0000256" key="5">
    <source>
        <dbReference type="ARBA" id="ARBA00022448"/>
    </source>
</evidence>
<dbReference type="SMART" id="SM00312">
    <property type="entry name" value="PX"/>
    <property type="match status" value="1"/>
</dbReference>
<dbReference type="PROSITE" id="PS50195">
    <property type="entry name" value="PX"/>
    <property type="match status" value="1"/>
</dbReference>
<evidence type="ECO:0000256" key="4">
    <source>
        <dbReference type="ARBA" id="ARBA00020435"/>
    </source>
</evidence>
<dbReference type="STRING" id="32264.T1KLD3"/>
<keyword evidence="10" id="KW-0472">Membrane</keyword>
<dbReference type="FunFam" id="3.30.1520.10:FF:000016">
    <property type="entry name" value="Sorting nexin 2"/>
    <property type="match status" value="1"/>
</dbReference>
<keyword evidence="9" id="KW-0007">Acetylation</keyword>
<evidence type="ECO:0000256" key="3">
    <source>
        <dbReference type="ARBA" id="ARBA00010883"/>
    </source>
</evidence>
<dbReference type="SUPFAM" id="SSF103657">
    <property type="entry name" value="BAR/IMD domain-like"/>
    <property type="match status" value="1"/>
</dbReference>
<dbReference type="Gene3D" id="3.30.1520.10">
    <property type="entry name" value="Phox-like domain"/>
    <property type="match status" value="1"/>
</dbReference>
<feature type="compositionally biased region" description="Acidic residues" evidence="13">
    <location>
        <begin position="51"/>
        <end position="66"/>
    </location>
</feature>
<evidence type="ECO:0000313" key="15">
    <source>
        <dbReference type="EnsemblMetazoa" id="tetur14g02040.1"/>
    </source>
</evidence>
<keyword evidence="8" id="KW-0653">Protein transport</keyword>
<keyword evidence="5" id="KW-0813">Transport</keyword>
<dbReference type="InterPro" id="IPR027267">
    <property type="entry name" value="AH/BAR_dom_sf"/>
</dbReference>
<dbReference type="GO" id="GO:0035091">
    <property type="term" value="F:phosphatidylinositol binding"/>
    <property type="evidence" value="ECO:0007669"/>
    <property type="project" value="InterPro"/>
</dbReference>
<keyword evidence="6" id="KW-0597">Phosphoprotein</keyword>
<dbReference type="FunFam" id="1.20.1270.60:FF:000012">
    <property type="entry name" value="Sorting nexin 2"/>
    <property type="match status" value="1"/>
</dbReference>
<keyword evidence="11" id="KW-0966">Cell projection</keyword>
<dbReference type="Proteomes" id="UP000015104">
    <property type="component" value="Unassembled WGS sequence"/>
</dbReference>
<keyword evidence="7" id="KW-0967">Endosome</keyword>
<dbReference type="InterPro" id="IPR001683">
    <property type="entry name" value="PX_dom"/>
</dbReference>
<accession>T1KLD3</accession>
<feature type="domain" description="PX" evidence="14">
    <location>
        <begin position="150"/>
        <end position="279"/>
    </location>
</feature>
<comment type="subcellular location">
    <subcellularLocation>
        <location evidence="1">Cell projection</location>
    </subcellularLocation>
    <subcellularLocation>
        <location evidence="2">Early endosome membrane</location>
        <topology evidence="2">Peripheral membrane protein</topology>
        <orientation evidence="2">Cytoplasmic side</orientation>
    </subcellularLocation>
</comment>
<dbReference type="CDD" id="cd06859">
    <property type="entry name" value="PX_SNX1_2_like"/>
    <property type="match status" value="1"/>
</dbReference>
<reference evidence="16" key="1">
    <citation type="submission" date="2011-08" db="EMBL/GenBank/DDBJ databases">
        <authorList>
            <person name="Rombauts S."/>
        </authorList>
    </citation>
    <scope>NUCLEOTIDE SEQUENCE</scope>
    <source>
        <strain evidence="16">London</strain>
    </source>
</reference>
<dbReference type="AlphaFoldDB" id="T1KLD3"/>
<evidence type="ECO:0000256" key="6">
    <source>
        <dbReference type="ARBA" id="ARBA00022553"/>
    </source>
</evidence>
<evidence type="ECO:0000256" key="7">
    <source>
        <dbReference type="ARBA" id="ARBA00022753"/>
    </source>
</evidence>
<keyword evidence="16" id="KW-1185">Reference proteome</keyword>
<evidence type="ECO:0000256" key="2">
    <source>
        <dbReference type="ARBA" id="ARBA00004469"/>
    </source>
</evidence>
<feature type="region of interest" description="Disordered" evidence="13">
    <location>
        <begin position="1"/>
        <end position="108"/>
    </location>
</feature>
<dbReference type="GO" id="GO:0015031">
    <property type="term" value="P:protein transport"/>
    <property type="evidence" value="ECO:0007669"/>
    <property type="project" value="UniProtKB-KW"/>
</dbReference>
<dbReference type="Gene3D" id="1.20.1270.60">
    <property type="entry name" value="Arfaptin homology (AH) domain/BAR domain"/>
    <property type="match status" value="1"/>
</dbReference>
<proteinExistence type="inferred from homology"/>
<evidence type="ECO:0000256" key="1">
    <source>
        <dbReference type="ARBA" id="ARBA00004316"/>
    </source>
</evidence>
<feature type="compositionally biased region" description="Polar residues" evidence="13">
    <location>
        <begin position="23"/>
        <end position="45"/>
    </location>
</feature>
<organism evidence="15 16">
    <name type="scientific">Tetranychus urticae</name>
    <name type="common">Two-spotted spider mite</name>
    <dbReference type="NCBI Taxonomy" id="32264"/>
    <lineage>
        <taxon>Eukaryota</taxon>
        <taxon>Metazoa</taxon>
        <taxon>Ecdysozoa</taxon>
        <taxon>Arthropoda</taxon>
        <taxon>Chelicerata</taxon>
        <taxon>Arachnida</taxon>
        <taxon>Acari</taxon>
        <taxon>Acariformes</taxon>
        <taxon>Trombidiformes</taxon>
        <taxon>Prostigmata</taxon>
        <taxon>Eleutherengona</taxon>
        <taxon>Raphignathae</taxon>
        <taxon>Tetranychoidea</taxon>
        <taxon>Tetranychidae</taxon>
        <taxon>Tetranychus</taxon>
    </lineage>
</organism>
<dbReference type="EnsemblMetazoa" id="tetur14g02040.1">
    <property type="protein sequence ID" value="tetur14g02040.1"/>
    <property type="gene ID" value="tetur14g02040"/>
</dbReference>
<dbReference type="GO" id="GO:0005829">
    <property type="term" value="C:cytosol"/>
    <property type="evidence" value="ECO:0007669"/>
    <property type="project" value="GOC"/>
</dbReference>
<dbReference type="CDD" id="cd07623">
    <property type="entry name" value="BAR_SNX1_2"/>
    <property type="match status" value="1"/>
</dbReference>
<dbReference type="PANTHER" id="PTHR10555:SF170">
    <property type="entry name" value="FI18122P1"/>
    <property type="match status" value="1"/>
</dbReference>
<dbReference type="Pfam" id="PF00787">
    <property type="entry name" value="PX"/>
    <property type="match status" value="1"/>
</dbReference>
<sequence length="529" mass="59870">MDPSEGSIHVDEDDHDDLFVSAIDQSQSRQTSQGTLKSSNNTMEDLNTVGDEIDLGDDDELEEEEGKNENINRQEQVSGPQSMLIKVNPLENTNGGSMEPSGPLSDMSSLKATIDASCTSKHTSENVAYRPSGLDRRTAEIDFQSEESDTFLEIKVADPQKVGEGMGSYVSYKVSTRTNIPSFRKSNFSVSRRFSDFLGLREKLAEKHIHSGHIVPPPPEKDAVNNAKVIMSKDDSTSSSDFLEKRAASLTRFVNRIATHPVLKSDPNFREFLELESELPKAKSTSALSGAGVRRLFNRMGDTVSKITFRMDETDPWFEEKQHQIDILDQQLRKLQASVEGLIHFRKELTQSTGSFAKSAAMLGNCEEHTALSCALSQLAETHEKIEQLHADQTNSDFYHLSEPLRDYISLISVIKELFHQRVKVYQTWQHAQQMLNKKRQAKAHHDLAGKPNSQDQEEIVEWEAKVERGQQEFDQISGNIKSEVEKFEFDRVKDFKSTFIKYMESLLEDQQQLIKYWEAFLPEAKAIA</sequence>
<evidence type="ECO:0000256" key="11">
    <source>
        <dbReference type="ARBA" id="ARBA00023273"/>
    </source>
</evidence>
<comment type="similarity">
    <text evidence="3">Belongs to the sorting nexin family.</text>
</comment>
<protein>
    <recommendedName>
        <fullName evidence="4">Sorting nexin-2</fullName>
    </recommendedName>
</protein>
<dbReference type="InterPro" id="IPR036871">
    <property type="entry name" value="PX_dom_sf"/>
</dbReference>
<dbReference type="InterPro" id="IPR015404">
    <property type="entry name" value="Vps5_C"/>
</dbReference>
<dbReference type="HOGENOM" id="CLU_022783_0_0_1"/>
<dbReference type="GO" id="GO:0034498">
    <property type="term" value="P:early endosome to Golgi transport"/>
    <property type="evidence" value="ECO:0007669"/>
    <property type="project" value="TreeGrafter"/>
</dbReference>
<dbReference type="SUPFAM" id="SSF64268">
    <property type="entry name" value="PX domain"/>
    <property type="match status" value="1"/>
</dbReference>
<evidence type="ECO:0000256" key="12">
    <source>
        <dbReference type="ARBA" id="ARBA00045620"/>
    </source>
</evidence>
<dbReference type="EMBL" id="CAEY01000211">
    <property type="status" value="NOT_ANNOTATED_CDS"/>
    <property type="molecule type" value="Genomic_DNA"/>
</dbReference>
<dbReference type="Pfam" id="PF09325">
    <property type="entry name" value="Vps5"/>
    <property type="match status" value="1"/>
</dbReference>
<dbReference type="eggNOG" id="KOG2273">
    <property type="taxonomic scope" value="Eukaryota"/>
</dbReference>
<evidence type="ECO:0000259" key="14">
    <source>
        <dbReference type="PROSITE" id="PS50195"/>
    </source>
</evidence>
<dbReference type="GO" id="GO:0031901">
    <property type="term" value="C:early endosome membrane"/>
    <property type="evidence" value="ECO:0007669"/>
    <property type="project" value="UniProtKB-SubCell"/>
</dbReference>
<comment type="function">
    <text evidence="12">Involved in several stages of intracellular trafficking. Interacts with membranes containing phosphatidylinositol 3-phosphate (PtdIns(3P)) or phosphatidylinositol 3,5-bisphosphate (PtdIns(3,5)P2). Acts in part as component of the retromer membrane-deforming SNX-BAR subcomplex. The SNX-BAR retromer mediates retrograde transport of cargo proteins from endosomes to the trans-Golgi network (TGN) and is involved in endosome-to-plasma membrane transport for cargo protein recycling. The SNX-BAR subcomplex functions to deform the donor membrane into a tubular profile called endosome-to-TGN transport carrier (ETC). Can sense membrane curvature and has in vitro vesicle-to-membrane remodeling activity. Required for retrograde endosome-to-TGN transport of TGN38. Promotes KALRN- and RHOG-dependent but retromer-independent membrane remodeling such as lamellipodium formation; the function is dependent on GEF activity of KALRN.</text>
</comment>
<evidence type="ECO:0000256" key="8">
    <source>
        <dbReference type="ARBA" id="ARBA00022927"/>
    </source>
</evidence>
<evidence type="ECO:0000256" key="10">
    <source>
        <dbReference type="ARBA" id="ARBA00023136"/>
    </source>
</evidence>
<reference evidence="15" key="2">
    <citation type="submission" date="2015-06" db="UniProtKB">
        <authorList>
            <consortium name="EnsemblMetazoa"/>
        </authorList>
    </citation>
    <scope>IDENTIFICATION</scope>
</reference>
<evidence type="ECO:0000256" key="13">
    <source>
        <dbReference type="SAM" id="MobiDB-lite"/>
    </source>
</evidence>
<dbReference type="PANTHER" id="PTHR10555">
    <property type="entry name" value="SORTING NEXIN"/>
    <property type="match status" value="1"/>
</dbReference>